<feature type="transmembrane region" description="Helical" evidence="16">
    <location>
        <begin position="140"/>
        <end position="158"/>
    </location>
</feature>
<evidence type="ECO:0000256" key="7">
    <source>
        <dbReference type="ARBA" id="ARBA00022679"/>
    </source>
</evidence>
<dbReference type="InterPro" id="IPR036097">
    <property type="entry name" value="HisK_dim/P_sf"/>
</dbReference>
<keyword evidence="9" id="KW-0547">Nucleotide-binding</keyword>
<evidence type="ECO:0000256" key="9">
    <source>
        <dbReference type="ARBA" id="ARBA00022741"/>
    </source>
</evidence>
<dbReference type="PANTHER" id="PTHR43047">
    <property type="entry name" value="TWO-COMPONENT HISTIDINE PROTEIN KINASE"/>
    <property type="match status" value="1"/>
</dbReference>
<reference evidence="21" key="2">
    <citation type="submission" date="2023-01" db="EMBL/GenBank/DDBJ databases">
        <authorList>
            <person name="Sun Q."/>
            <person name="Evtushenko L."/>
        </authorList>
    </citation>
    <scope>NUCLEOTIDE SEQUENCE</scope>
    <source>
        <strain evidence="21">VKM B-2748</strain>
    </source>
</reference>
<dbReference type="CDD" id="cd00075">
    <property type="entry name" value="HATPase"/>
    <property type="match status" value="1"/>
</dbReference>
<dbReference type="Gene3D" id="3.40.50.2300">
    <property type="match status" value="2"/>
</dbReference>
<dbReference type="InterPro" id="IPR011006">
    <property type="entry name" value="CheY-like_superfamily"/>
</dbReference>
<dbReference type="Gene3D" id="6.10.340.10">
    <property type="match status" value="1"/>
</dbReference>
<dbReference type="InterPro" id="IPR003660">
    <property type="entry name" value="HAMP_dom"/>
</dbReference>
<evidence type="ECO:0000256" key="3">
    <source>
        <dbReference type="ARBA" id="ARBA00004651"/>
    </source>
</evidence>
<feature type="transmembrane region" description="Helical" evidence="16">
    <location>
        <begin position="469"/>
        <end position="492"/>
    </location>
</feature>
<sequence>MSLGWFPPPLRYRLGAACVVLAAIAALVALASRLLDRPFLPADFPPMTAEVAVATLAASVAWFALRSGSRLLRRSGVALAGVVAAVGLFALLDPILHLGAAVGDRPQTPPIATAVALFCLAGVLALTASVRTAAVDARQVLRLVGLATALFTLLLYVAEPSTIMVVRGFETFSVDSAAAFALLFLANDADRSAASLRWQIAHLGMVTIAPLAALTVHFAGSEREIALRSAEERLESAARLGAERLDAVVEDARRLLLFLARSPEVLRAGPSCPDRLSAFSSLNASLRALYIVNKGGEVTCSNVPGVAGLNVADRDYVRDALSTQAFTVSGLFVSRLKNMPRIAVVTPLLVEAREPVLLAAVLDLASFSDPLHNLAAEFDPRATLTLVDRRGMIIARHPQGPVAGVSAVDEPFVARALSDTGSTFEAVEIDSRSTVFASRRVLADQGALIVGLPKRNVVAPVDKRLNQRLALIGLVLVASVALGTLGGEALALRPLRRLTAYARKLQDGDLGARPQVSARGEVGALSRALGVMAAAVEDRERRLAGAEALFRGLFDNSPDCKAVLRVDPDGAFRVETWNAASQRATGLTPDDVVGRTPAEVFPGPRGDLIERDLERTLELGQVSRIEREPTVNGVPQTYEMVQVPLRGADGRIERIFISAHDISDRKRVDRLKNEFVSTVSHELRTPLTSIAGSLGLLAGGVAGPLSDKASHLIAIAHSNSLRLVRLINDILDIEKIEAGRMAFDLMEIDLIEIVEQAVRGLRAYADEFGVIIDVAHDETDLVVRGDADRLNQVVTNLVSNAIKFSPPGATVEVAVSAEDDVATIAVRDRGAGIPEAFRPRVFSKFAQADGSDSRRKGGTGLGLAIVKEIVERHAGAVSYGTELGVGTEFRVRLPRFRRRDVAPPMFASGETLPRVMICEDDIFIAALLSELLRDAGFDSLVVGTVRSALKAAETEQIDAILVDLNLPDGDGISLIRDLQAAPRTRTIPIVVVSAEAGRGRIDARASALDVVAWLEKPVDARRLAAVLRVRLGVREPRPRVLHVEDDADLRKVVAAAIGSIADVVSVGSFDEAKRELIQGGFHLAIVDLTLDDGSGLDLLATLETRRPHAIPTIIFSADDVDREVATRVEAALTKSRTSLSVLVETVRRLVAERRPTATL</sequence>
<dbReference type="EC" id="2.7.13.3" evidence="4"/>
<dbReference type="PROSITE" id="PS50885">
    <property type="entry name" value="HAMP"/>
    <property type="match status" value="1"/>
</dbReference>
<comment type="caution">
    <text evidence="21">The sequence shown here is derived from an EMBL/GenBank/DDBJ whole genome shotgun (WGS) entry which is preliminary data.</text>
</comment>
<dbReference type="SUPFAM" id="SSF52172">
    <property type="entry name" value="CheY-like"/>
    <property type="match status" value="2"/>
</dbReference>
<feature type="domain" description="HAMP" evidence="20">
    <location>
        <begin position="489"/>
        <end position="541"/>
    </location>
</feature>
<dbReference type="SUPFAM" id="SSF158472">
    <property type="entry name" value="HAMP domain-like"/>
    <property type="match status" value="1"/>
</dbReference>
<dbReference type="FunFam" id="1.10.287.130:FF:000001">
    <property type="entry name" value="Two-component sensor histidine kinase"/>
    <property type="match status" value="1"/>
</dbReference>
<evidence type="ECO:0000313" key="21">
    <source>
        <dbReference type="EMBL" id="GLK81214.1"/>
    </source>
</evidence>
<evidence type="ECO:0000256" key="6">
    <source>
        <dbReference type="ARBA" id="ARBA00022553"/>
    </source>
</evidence>
<dbReference type="CDD" id="cd06225">
    <property type="entry name" value="HAMP"/>
    <property type="match status" value="1"/>
</dbReference>
<dbReference type="InterPro" id="IPR000014">
    <property type="entry name" value="PAS"/>
</dbReference>
<feature type="modified residue" description="4-aspartylphosphate" evidence="15">
    <location>
        <position position="963"/>
    </location>
</feature>
<dbReference type="GO" id="GO:0005886">
    <property type="term" value="C:plasma membrane"/>
    <property type="evidence" value="ECO:0007669"/>
    <property type="project" value="UniProtKB-SubCell"/>
</dbReference>
<dbReference type="SUPFAM" id="SSF47384">
    <property type="entry name" value="Homodimeric domain of signal transducing histidine kinase"/>
    <property type="match status" value="1"/>
</dbReference>
<dbReference type="Proteomes" id="UP001143309">
    <property type="component" value="Unassembled WGS sequence"/>
</dbReference>
<dbReference type="EMBL" id="BSFL01000003">
    <property type="protein sequence ID" value="GLK81214.1"/>
    <property type="molecule type" value="Genomic_DNA"/>
</dbReference>
<dbReference type="Pfam" id="PF02743">
    <property type="entry name" value="dCache_1"/>
    <property type="match status" value="1"/>
</dbReference>
<feature type="transmembrane region" description="Helical" evidence="16">
    <location>
        <begin position="77"/>
        <end position="99"/>
    </location>
</feature>
<feature type="transmembrane region" description="Helical" evidence="16">
    <location>
        <begin position="111"/>
        <end position="128"/>
    </location>
</feature>
<dbReference type="SMART" id="SM00448">
    <property type="entry name" value="REC"/>
    <property type="match status" value="2"/>
</dbReference>
<dbReference type="PROSITE" id="PS50110">
    <property type="entry name" value="RESPONSE_REGULATORY"/>
    <property type="match status" value="2"/>
</dbReference>
<dbReference type="Pfam" id="PF00072">
    <property type="entry name" value="Response_reg"/>
    <property type="match status" value="2"/>
</dbReference>
<reference evidence="21" key="1">
    <citation type="journal article" date="2014" name="Int. J. Syst. Evol. Microbiol.">
        <title>Complete genome sequence of Corynebacterium casei LMG S-19264T (=DSM 44701T), isolated from a smear-ripened cheese.</title>
        <authorList>
            <consortium name="US DOE Joint Genome Institute (JGI-PGF)"/>
            <person name="Walter F."/>
            <person name="Albersmeier A."/>
            <person name="Kalinowski J."/>
            <person name="Ruckert C."/>
        </authorList>
    </citation>
    <scope>NUCLEOTIDE SEQUENCE</scope>
    <source>
        <strain evidence="21">VKM B-2748</strain>
    </source>
</reference>
<evidence type="ECO:0000256" key="2">
    <source>
        <dbReference type="ARBA" id="ARBA00004314"/>
    </source>
</evidence>
<dbReference type="SUPFAM" id="SSF55874">
    <property type="entry name" value="ATPase domain of HSP90 chaperone/DNA topoisomerase II/histidine kinase"/>
    <property type="match status" value="1"/>
</dbReference>
<dbReference type="CDD" id="cd00130">
    <property type="entry name" value="PAS"/>
    <property type="match status" value="1"/>
</dbReference>
<keyword evidence="8 16" id="KW-0812">Transmembrane</keyword>
<accession>A0A9W6JSW9</accession>
<dbReference type="CDD" id="cd12914">
    <property type="entry name" value="PDC1_DGC_like"/>
    <property type="match status" value="1"/>
</dbReference>
<evidence type="ECO:0000256" key="13">
    <source>
        <dbReference type="ARBA" id="ARBA00023012"/>
    </source>
</evidence>
<dbReference type="InterPro" id="IPR003594">
    <property type="entry name" value="HATPase_dom"/>
</dbReference>
<feature type="domain" description="PAS" evidence="19">
    <location>
        <begin position="546"/>
        <end position="620"/>
    </location>
</feature>
<comment type="catalytic activity">
    <reaction evidence="1">
        <text>ATP + protein L-histidine = ADP + protein N-phospho-L-histidine.</text>
        <dbReference type="EC" id="2.7.13.3"/>
    </reaction>
</comment>
<dbReference type="PANTHER" id="PTHR43047:SF72">
    <property type="entry name" value="OSMOSENSING HISTIDINE PROTEIN KINASE SLN1"/>
    <property type="match status" value="1"/>
</dbReference>
<dbReference type="CDD" id="cd00082">
    <property type="entry name" value="HisKA"/>
    <property type="match status" value="1"/>
</dbReference>
<feature type="transmembrane region" description="Helical" evidence="16">
    <location>
        <begin position="47"/>
        <end position="65"/>
    </location>
</feature>
<evidence type="ECO:0000259" key="17">
    <source>
        <dbReference type="PROSITE" id="PS50109"/>
    </source>
</evidence>
<evidence type="ECO:0000259" key="20">
    <source>
        <dbReference type="PROSITE" id="PS50885"/>
    </source>
</evidence>
<feature type="domain" description="Response regulatory" evidence="18">
    <location>
        <begin position="1039"/>
        <end position="1149"/>
    </location>
</feature>
<feature type="domain" description="Response regulatory" evidence="18">
    <location>
        <begin position="914"/>
        <end position="1031"/>
    </location>
</feature>
<evidence type="ECO:0000256" key="11">
    <source>
        <dbReference type="ARBA" id="ARBA00022840"/>
    </source>
</evidence>
<dbReference type="AlphaFoldDB" id="A0A9W6JSW9"/>
<evidence type="ECO:0000256" key="12">
    <source>
        <dbReference type="ARBA" id="ARBA00022989"/>
    </source>
</evidence>
<dbReference type="SMART" id="SM00304">
    <property type="entry name" value="HAMP"/>
    <property type="match status" value="1"/>
</dbReference>
<dbReference type="Pfam" id="PF00512">
    <property type="entry name" value="HisKA"/>
    <property type="match status" value="1"/>
</dbReference>
<dbReference type="Gene3D" id="3.30.565.10">
    <property type="entry name" value="Histidine kinase-like ATPase, C-terminal domain"/>
    <property type="match status" value="1"/>
</dbReference>
<comment type="subcellular location">
    <subcellularLocation>
        <location evidence="3">Cell membrane</location>
        <topology evidence="3">Multi-pass membrane protein</topology>
    </subcellularLocation>
    <subcellularLocation>
        <location evidence="2">Membrane raft</location>
        <topology evidence="2">Multi-pass membrane protein</topology>
    </subcellularLocation>
</comment>
<dbReference type="PRINTS" id="PR00344">
    <property type="entry name" value="BCTRLSENSOR"/>
</dbReference>
<evidence type="ECO:0000256" key="4">
    <source>
        <dbReference type="ARBA" id="ARBA00012438"/>
    </source>
</evidence>
<dbReference type="FunFam" id="3.30.565.10:FF:000023">
    <property type="entry name" value="PAS domain-containing sensor histidine kinase"/>
    <property type="match status" value="1"/>
</dbReference>
<keyword evidence="7" id="KW-0808">Transferase</keyword>
<dbReference type="RefSeq" id="WP_271201678.1">
    <property type="nucleotide sequence ID" value="NZ_BSFL01000003.1"/>
</dbReference>
<gene>
    <name evidence="21" type="ORF">GCM10008174_29550</name>
</gene>
<dbReference type="InterPro" id="IPR001789">
    <property type="entry name" value="Sig_transdc_resp-reg_receiver"/>
</dbReference>
<dbReference type="Pfam" id="PF08448">
    <property type="entry name" value="PAS_4"/>
    <property type="match status" value="1"/>
</dbReference>
<evidence type="ECO:0000256" key="5">
    <source>
        <dbReference type="ARBA" id="ARBA00022475"/>
    </source>
</evidence>
<evidence type="ECO:0000256" key="10">
    <source>
        <dbReference type="ARBA" id="ARBA00022777"/>
    </source>
</evidence>
<keyword evidence="13" id="KW-0902">Two-component regulatory system</keyword>
<dbReference type="GO" id="GO:0009927">
    <property type="term" value="F:histidine phosphotransfer kinase activity"/>
    <property type="evidence" value="ECO:0007669"/>
    <property type="project" value="TreeGrafter"/>
</dbReference>
<dbReference type="Pfam" id="PF00672">
    <property type="entry name" value="HAMP"/>
    <property type="match status" value="1"/>
</dbReference>
<feature type="domain" description="Histidine kinase" evidence="17">
    <location>
        <begin position="678"/>
        <end position="897"/>
    </location>
</feature>
<dbReference type="SMART" id="SM00387">
    <property type="entry name" value="HATPase_c"/>
    <property type="match status" value="1"/>
</dbReference>
<proteinExistence type="predicted"/>
<organism evidence="21 22">
    <name type="scientific">Methylopila turkensis</name>
    <dbReference type="NCBI Taxonomy" id="1437816"/>
    <lineage>
        <taxon>Bacteria</taxon>
        <taxon>Pseudomonadati</taxon>
        <taxon>Pseudomonadota</taxon>
        <taxon>Alphaproteobacteria</taxon>
        <taxon>Hyphomicrobiales</taxon>
        <taxon>Methylopilaceae</taxon>
        <taxon>Methylopila</taxon>
    </lineage>
</organism>
<dbReference type="CDD" id="cd00156">
    <property type="entry name" value="REC"/>
    <property type="match status" value="1"/>
</dbReference>
<dbReference type="Gene3D" id="3.30.450.20">
    <property type="entry name" value="PAS domain"/>
    <property type="match status" value="2"/>
</dbReference>
<evidence type="ECO:0000313" key="22">
    <source>
        <dbReference type="Proteomes" id="UP001143309"/>
    </source>
</evidence>
<keyword evidence="22" id="KW-1185">Reference proteome</keyword>
<keyword evidence="6 15" id="KW-0597">Phosphoprotein</keyword>
<dbReference type="GO" id="GO:0000155">
    <property type="term" value="F:phosphorelay sensor kinase activity"/>
    <property type="evidence" value="ECO:0007669"/>
    <property type="project" value="InterPro"/>
</dbReference>
<dbReference type="InterPro" id="IPR033479">
    <property type="entry name" value="dCache_1"/>
</dbReference>
<keyword evidence="14 16" id="KW-0472">Membrane</keyword>
<evidence type="ECO:0000256" key="8">
    <source>
        <dbReference type="ARBA" id="ARBA00022692"/>
    </source>
</evidence>
<keyword evidence="11" id="KW-0067">ATP-binding</keyword>
<dbReference type="SUPFAM" id="SSF55785">
    <property type="entry name" value="PYP-like sensor domain (PAS domain)"/>
    <property type="match status" value="1"/>
</dbReference>
<dbReference type="InterPro" id="IPR005467">
    <property type="entry name" value="His_kinase_dom"/>
</dbReference>
<dbReference type="GO" id="GO:0045121">
    <property type="term" value="C:membrane raft"/>
    <property type="evidence" value="ECO:0007669"/>
    <property type="project" value="UniProtKB-SubCell"/>
</dbReference>
<dbReference type="Gene3D" id="1.10.287.130">
    <property type="match status" value="1"/>
</dbReference>
<keyword evidence="12 16" id="KW-1133">Transmembrane helix</keyword>
<keyword evidence="10" id="KW-0418">Kinase</keyword>
<keyword evidence="5" id="KW-1003">Cell membrane</keyword>
<dbReference type="NCBIfam" id="TIGR00229">
    <property type="entry name" value="sensory_box"/>
    <property type="match status" value="1"/>
</dbReference>
<evidence type="ECO:0000256" key="15">
    <source>
        <dbReference type="PROSITE-ProRule" id="PRU00169"/>
    </source>
</evidence>
<dbReference type="Pfam" id="PF02518">
    <property type="entry name" value="HATPase_c"/>
    <property type="match status" value="1"/>
</dbReference>
<protein>
    <recommendedName>
        <fullName evidence="4">histidine kinase</fullName>
        <ecNumber evidence="4">2.7.13.3</ecNumber>
    </recommendedName>
</protein>
<dbReference type="InterPro" id="IPR004358">
    <property type="entry name" value="Sig_transdc_His_kin-like_C"/>
</dbReference>
<evidence type="ECO:0000259" key="19">
    <source>
        <dbReference type="PROSITE" id="PS50112"/>
    </source>
</evidence>
<evidence type="ECO:0000259" key="18">
    <source>
        <dbReference type="PROSITE" id="PS50110"/>
    </source>
</evidence>
<dbReference type="SMART" id="SM00091">
    <property type="entry name" value="PAS"/>
    <property type="match status" value="1"/>
</dbReference>
<feature type="modified residue" description="4-aspartylphosphate" evidence="15">
    <location>
        <position position="1087"/>
    </location>
</feature>
<dbReference type="InterPro" id="IPR013656">
    <property type="entry name" value="PAS_4"/>
</dbReference>
<dbReference type="SMART" id="SM00388">
    <property type="entry name" value="HisKA"/>
    <property type="match status" value="1"/>
</dbReference>
<dbReference type="PROSITE" id="PS50109">
    <property type="entry name" value="HIS_KIN"/>
    <property type="match status" value="1"/>
</dbReference>
<dbReference type="PROSITE" id="PS50112">
    <property type="entry name" value="PAS"/>
    <property type="match status" value="1"/>
</dbReference>
<feature type="transmembrane region" description="Helical" evidence="16">
    <location>
        <begin position="198"/>
        <end position="219"/>
    </location>
</feature>
<dbReference type="InterPro" id="IPR035965">
    <property type="entry name" value="PAS-like_dom_sf"/>
</dbReference>
<evidence type="ECO:0000256" key="14">
    <source>
        <dbReference type="ARBA" id="ARBA00023136"/>
    </source>
</evidence>
<dbReference type="GO" id="GO:0005524">
    <property type="term" value="F:ATP binding"/>
    <property type="evidence" value="ECO:0007669"/>
    <property type="project" value="UniProtKB-KW"/>
</dbReference>
<evidence type="ECO:0000256" key="1">
    <source>
        <dbReference type="ARBA" id="ARBA00000085"/>
    </source>
</evidence>
<dbReference type="InterPro" id="IPR036890">
    <property type="entry name" value="HATPase_C_sf"/>
</dbReference>
<dbReference type="InterPro" id="IPR003661">
    <property type="entry name" value="HisK_dim/P_dom"/>
</dbReference>
<evidence type="ECO:0000256" key="16">
    <source>
        <dbReference type="SAM" id="Phobius"/>
    </source>
</evidence>
<name>A0A9W6JSW9_9HYPH</name>